<keyword evidence="4" id="KW-1185">Reference proteome</keyword>
<dbReference type="PIRSF" id="PIRSF020906">
    <property type="entry name" value="Anti_s_fact_PmgA_prd"/>
    <property type="match status" value="1"/>
</dbReference>
<evidence type="ECO:0000259" key="2">
    <source>
        <dbReference type="Pfam" id="PF13581"/>
    </source>
</evidence>
<gene>
    <name evidence="3" type="ORF">IXB50_13985</name>
</gene>
<dbReference type="Pfam" id="PF13581">
    <property type="entry name" value="HATPase_c_2"/>
    <property type="match status" value="1"/>
</dbReference>
<dbReference type="InterPro" id="IPR003594">
    <property type="entry name" value="HATPase_dom"/>
</dbReference>
<organism evidence="3 4">
    <name type="scientific">Leptothoe spongobia TAU-MAC 1115</name>
    <dbReference type="NCBI Taxonomy" id="1967444"/>
    <lineage>
        <taxon>Bacteria</taxon>
        <taxon>Bacillati</taxon>
        <taxon>Cyanobacteriota</taxon>
        <taxon>Cyanophyceae</taxon>
        <taxon>Nodosilineales</taxon>
        <taxon>Cymatolegaceae</taxon>
        <taxon>Leptothoe</taxon>
        <taxon>Leptothoe spongobia</taxon>
    </lineage>
</organism>
<dbReference type="InterPro" id="IPR036890">
    <property type="entry name" value="HATPase_C_sf"/>
</dbReference>
<keyword evidence="1" id="KW-0418">Kinase</keyword>
<comment type="caution">
    <text evidence="3">The sequence shown here is derived from an EMBL/GenBank/DDBJ whole genome shotgun (WGS) entry which is preliminary data.</text>
</comment>
<name>A0A947DGJ9_9CYAN</name>
<reference evidence="3" key="1">
    <citation type="submission" date="2020-11" db="EMBL/GenBank/DDBJ databases">
        <authorList>
            <person name="Konstantinou D."/>
            <person name="Gkelis S."/>
            <person name="Popin R."/>
            <person name="Fewer D."/>
            <person name="Sivonen K."/>
        </authorList>
    </citation>
    <scope>NUCLEOTIDE SEQUENCE</scope>
    <source>
        <strain evidence="3">TAU-MAC 1115</strain>
    </source>
</reference>
<protein>
    <submittedName>
        <fullName evidence="3">Anti-sigma regulatory factor</fullName>
    </submittedName>
</protein>
<dbReference type="PANTHER" id="PTHR35526">
    <property type="entry name" value="ANTI-SIGMA-F FACTOR RSBW-RELATED"/>
    <property type="match status" value="1"/>
</dbReference>
<dbReference type="PANTHER" id="PTHR35526:SF3">
    <property type="entry name" value="ANTI-SIGMA-F FACTOR RSBW"/>
    <property type="match status" value="1"/>
</dbReference>
<sequence>MGSVMTSSTGVKWDKLSFASTLYLYPIIDTLLEHAPVAIRDELQLGLQEALVNAAKHGNSLDPSKHVSVQYAKVHDAYWWIITDQGSGFEIPRECRVCPDDGIDIDVMGDCGRGLFILHQIFDQVHWSSKGNEVLLCKRFSRWSNWLTWCQGIWFSKDTMAIS</sequence>
<dbReference type="GO" id="GO:0004674">
    <property type="term" value="F:protein serine/threonine kinase activity"/>
    <property type="evidence" value="ECO:0007669"/>
    <property type="project" value="UniProtKB-KW"/>
</dbReference>
<dbReference type="AlphaFoldDB" id="A0A947DGJ9"/>
<evidence type="ECO:0000256" key="1">
    <source>
        <dbReference type="ARBA" id="ARBA00022527"/>
    </source>
</evidence>
<dbReference type="InterPro" id="IPR016781">
    <property type="entry name" value="Anti-sigma_regulat_PmgA_prd"/>
</dbReference>
<dbReference type="CDD" id="cd16936">
    <property type="entry name" value="HATPase_RsbW-like"/>
    <property type="match status" value="1"/>
</dbReference>
<reference evidence="3" key="2">
    <citation type="journal article" date="2021" name="Mar. Drugs">
        <title>Genome Reduction and Secondary Metabolism of the Marine Sponge-Associated Cyanobacterium Leptothoe.</title>
        <authorList>
            <person name="Konstantinou D."/>
            <person name="Popin R.V."/>
            <person name="Fewer D.P."/>
            <person name="Sivonen K."/>
            <person name="Gkelis S."/>
        </authorList>
    </citation>
    <scope>NUCLEOTIDE SEQUENCE</scope>
    <source>
        <strain evidence="3">TAU-MAC 1115</strain>
    </source>
</reference>
<dbReference type="InterPro" id="IPR050267">
    <property type="entry name" value="Anti-sigma-factor_SerPK"/>
</dbReference>
<accession>A0A947DGJ9</accession>
<dbReference type="Proteomes" id="UP000717364">
    <property type="component" value="Unassembled WGS sequence"/>
</dbReference>
<evidence type="ECO:0000313" key="3">
    <source>
        <dbReference type="EMBL" id="MBT9316535.1"/>
    </source>
</evidence>
<dbReference type="EMBL" id="JADOES010000028">
    <property type="protein sequence ID" value="MBT9316535.1"/>
    <property type="molecule type" value="Genomic_DNA"/>
</dbReference>
<dbReference type="Gene3D" id="3.30.565.10">
    <property type="entry name" value="Histidine kinase-like ATPase, C-terminal domain"/>
    <property type="match status" value="1"/>
</dbReference>
<dbReference type="SUPFAM" id="SSF55874">
    <property type="entry name" value="ATPase domain of HSP90 chaperone/DNA topoisomerase II/histidine kinase"/>
    <property type="match status" value="1"/>
</dbReference>
<evidence type="ECO:0000313" key="4">
    <source>
        <dbReference type="Proteomes" id="UP000717364"/>
    </source>
</evidence>
<keyword evidence="1" id="KW-0808">Transferase</keyword>
<feature type="domain" description="Histidine kinase/HSP90-like ATPase" evidence="2">
    <location>
        <begin position="37"/>
        <end position="138"/>
    </location>
</feature>
<keyword evidence="1" id="KW-0723">Serine/threonine-protein kinase</keyword>
<proteinExistence type="predicted"/>